<reference evidence="1" key="1">
    <citation type="journal article" date="2013" name="J. Plant Res.">
        <title>Effect of fungi and light on seed germination of three Opuntia species from semiarid lands of central Mexico.</title>
        <authorList>
            <person name="Delgado-Sanchez P."/>
            <person name="Jimenez-Bremont J.F."/>
            <person name="Guerrero-Gonzalez Mde L."/>
            <person name="Flores J."/>
        </authorList>
    </citation>
    <scope>NUCLEOTIDE SEQUENCE</scope>
    <source>
        <tissue evidence="1">Cladode</tissue>
    </source>
</reference>
<dbReference type="EMBL" id="GISG01002280">
    <property type="protein sequence ID" value="MBA4614423.1"/>
    <property type="molecule type" value="Transcribed_RNA"/>
</dbReference>
<dbReference type="AlphaFoldDB" id="A0A7C9CFE1"/>
<proteinExistence type="predicted"/>
<protein>
    <submittedName>
        <fullName evidence="1">Uncharacterized protein</fullName>
    </submittedName>
</protein>
<organism evidence="1">
    <name type="scientific">Opuntia streptacantha</name>
    <name type="common">Prickly pear cactus</name>
    <name type="synonym">Opuntia cardona</name>
    <dbReference type="NCBI Taxonomy" id="393608"/>
    <lineage>
        <taxon>Eukaryota</taxon>
        <taxon>Viridiplantae</taxon>
        <taxon>Streptophyta</taxon>
        <taxon>Embryophyta</taxon>
        <taxon>Tracheophyta</taxon>
        <taxon>Spermatophyta</taxon>
        <taxon>Magnoliopsida</taxon>
        <taxon>eudicotyledons</taxon>
        <taxon>Gunneridae</taxon>
        <taxon>Pentapetalae</taxon>
        <taxon>Caryophyllales</taxon>
        <taxon>Cactineae</taxon>
        <taxon>Cactaceae</taxon>
        <taxon>Opuntioideae</taxon>
        <taxon>Opuntia</taxon>
    </lineage>
</organism>
<reference evidence="1" key="2">
    <citation type="submission" date="2020-07" db="EMBL/GenBank/DDBJ databases">
        <authorList>
            <person name="Vera ALvarez R."/>
            <person name="Arias-Moreno D.M."/>
            <person name="Jimenez-Jacinto V."/>
            <person name="Jimenez-Bremont J.F."/>
            <person name="Swaminathan K."/>
            <person name="Moose S.P."/>
            <person name="Guerrero-Gonzalez M.L."/>
            <person name="Marino-Ramirez L."/>
            <person name="Landsman D."/>
            <person name="Rodriguez-Kessler M."/>
            <person name="Delgado-Sanchez P."/>
        </authorList>
    </citation>
    <scope>NUCLEOTIDE SEQUENCE</scope>
    <source>
        <tissue evidence="1">Cladode</tissue>
    </source>
</reference>
<sequence>MLEGASVKKNSSIPARVNRSADPNNAYWMAIQKKVMGNGALESSMSCSVATCFLLTSTRAAAAMATMERTSPVPILCRWEMPVSLFVNFRANGMMTWSYTGASTMMMTIGNTGREAGGILRDPRLVSIEAACWTEKVESWAKQQLRMTVLAKMGKIFKTILTSSTCFIVHSRAEHTGFKFTALFRNLKLSVWVSKESCSDSSALFFTSLSFAGE</sequence>
<name>A0A7C9CFE1_OPUST</name>
<accession>A0A7C9CFE1</accession>
<evidence type="ECO:0000313" key="1">
    <source>
        <dbReference type="EMBL" id="MBA4614423.1"/>
    </source>
</evidence>